<dbReference type="EMBL" id="CM000146">
    <property type="protein sequence ID" value="EEE70182.1"/>
    <property type="molecule type" value="Genomic_DNA"/>
</dbReference>
<sequence>MAKLFITGLSTVITCSSAVVFKGAAMAVVLLLMLVQLPGYLSCLLLCAIRAAVERAVAATFAAAGDAVSAAADAAMGWRDAASSNSTAAVAFVQAAMGRPKALLAEMLAIFGLVASLSQKNDRDKRRSMAMAMAKLFITGLSTVITCSSSVVFKGAAMAVVLLLMLVQLPGYLSCLLLCAIRAAVERAVAATFAAAGDAVSAAADAAMGWRDAASSNSTAAVAFVQAAMGEAQGAARRDARHLRPRRLAFVQSSDEEEEDFLVGSYCDSGSELKSSGNAAPSVIFRSGATTSLCIIQNL</sequence>
<proteinExistence type="predicted"/>
<accession>B9G4Y4</accession>
<reference evidence="2" key="1">
    <citation type="journal article" date="2005" name="PLoS Biol.">
        <title>The genomes of Oryza sativa: a history of duplications.</title>
        <authorList>
            <person name="Yu J."/>
            <person name="Wang J."/>
            <person name="Lin W."/>
            <person name="Li S."/>
            <person name="Li H."/>
            <person name="Zhou J."/>
            <person name="Ni P."/>
            <person name="Dong W."/>
            <person name="Hu S."/>
            <person name="Zeng C."/>
            <person name="Zhang J."/>
            <person name="Zhang Y."/>
            <person name="Li R."/>
            <person name="Xu Z."/>
            <person name="Li S."/>
            <person name="Li X."/>
            <person name="Zheng H."/>
            <person name="Cong L."/>
            <person name="Lin L."/>
            <person name="Yin J."/>
            <person name="Geng J."/>
            <person name="Li G."/>
            <person name="Shi J."/>
            <person name="Liu J."/>
            <person name="Lv H."/>
            <person name="Li J."/>
            <person name="Wang J."/>
            <person name="Deng Y."/>
            <person name="Ran L."/>
            <person name="Shi X."/>
            <person name="Wang X."/>
            <person name="Wu Q."/>
            <person name="Li C."/>
            <person name="Ren X."/>
            <person name="Wang J."/>
            <person name="Wang X."/>
            <person name="Li D."/>
            <person name="Liu D."/>
            <person name="Zhang X."/>
            <person name="Ji Z."/>
            <person name="Zhao W."/>
            <person name="Sun Y."/>
            <person name="Zhang Z."/>
            <person name="Bao J."/>
            <person name="Han Y."/>
            <person name="Dong L."/>
            <person name="Ji J."/>
            <person name="Chen P."/>
            <person name="Wu S."/>
            <person name="Liu J."/>
            <person name="Xiao Y."/>
            <person name="Bu D."/>
            <person name="Tan J."/>
            <person name="Yang L."/>
            <person name="Ye C."/>
            <person name="Zhang J."/>
            <person name="Xu J."/>
            <person name="Zhou Y."/>
            <person name="Yu Y."/>
            <person name="Zhang B."/>
            <person name="Zhuang S."/>
            <person name="Wei H."/>
            <person name="Liu B."/>
            <person name="Lei M."/>
            <person name="Yu H."/>
            <person name="Li Y."/>
            <person name="Xu H."/>
            <person name="Wei S."/>
            <person name="He X."/>
            <person name="Fang L."/>
            <person name="Zhang Z."/>
            <person name="Zhang Y."/>
            <person name="Huang X."/>
            <person name="Su Z."/>
            <person name="Tong W."/>
            <person name="Li J."/>
            <person name="Tong Z."/>
            <person name="Li S."/>
            <person name="Ye J."/>
            <person name="Wang L."/>
            <person name="Fang L."/>
            <person name="Lei T."/>
            <person name="Chen C."/>
            <person name="Chen H."/>
            <person name="Xu Z."/>
            <person name="Li H."/>
            <person name="Huang H."/>
            <person name="Zhang F."/>
            <person name="Xu H."/>
            <person name="Li N."/>
            <person name="Zhao C."/>
            <person name="Li S."/>
            <person name="Dong L."/>
            <person name="Huang Y."/>
            <person name="Li L."/>
            <person name="Xi Y."/>
            <person name="Qi Q."/>
            <person name="Li W."/>
            <person name="Zhang B."/>
            <person name="Hu W."/>
            <person name="Zhang Y."/>
            <person name="Tian X."/>
            <person name="Jiao Y."/>
            <person name="Liang X."/>
            <person name="Jin J."/>
            <person name="Gao L."/>
            <person name="Zheng W."/>
            <person name="Hao B."/>
            <person name="Liu S."/>
            <person name="Wang W."/>
            <person name="Yuan L."/>
            <person name="Cao M."/>
            <person name="McDermott J."/>
            <person name="Samudrala R."/>
            <person name="Wang J."/>
            <person name="Wong G.K."/>
            <person name="Yang H."/>
        </authorList>
    </citation>
    <scope>NUCLEOTIDE SEQUENCE [LARGE SCALE GENOMIC DNA]</scope>
</reference>
<feature type="transmembrane region" description="Helical" evidence="1">
    <location>
        <begin position="28"/>
        <end position="49"/>
    </location>
</feature>
<reference evidence="2" key="2">
    <citation type="submission" date="2008-12" db="EMBL/GenBank/DDBJ databases">
        <title>Improved gene annotation of the rice (Oryza sativa) genomes.</title>
        <authorList>
            <person name="Wang J."/>
            <person name="Li R."/>
            <person name="Fan W."/>
            <person name="Huang Q."/>
            <person name="Zhang J."/>
            <person name="Zhou Y."/>
            <person name="Hu Y."/>
            <person name="Zi S."/>
            <person name="Li J."/>
            <person name="Ni P."/>
            <person name="Zheng H."/>
            <person name="Zhang Y."/>
            <person name="Zhao M."/>
            <person name="Hao Q."/>
            <person name="McDermott J."/>
            <person name="Samudrala R."/>
            <person name="Kristiansen K."/>
            <person name="Wong G.K.-S."/>
        </authorList>
    </citation>
    <scope>NUCLEOTIDE SEQUENCE</scope>
</reference>
<keyword evidence="1" id="KW-0812">Transmembrane</keyword>
<dbReference type="Proteomes" id="UP000007752">
    <property type="component" value="Chromosome 9"/>
</dbReference>
<feature type="transmembrane region" description="Helical" evidence="1">
    <location>
        <begin position="159"/>
        <end position="181"/>
    </location>
</feature>
<keyword evidence="1" id="KW-0472">Membrane</keyword>
<feature type="transmembrane region" description="Helical" evidence="1">
    <location>
        <begin position="129"/>
        <end position="153"/>
    </location>
</feature>
<organism evidence="2">
    <name type="scientific">Oryza sativa subsp. japonica</name>
    <name type="common">Rice</name>
    <dbReference type="NCBI Taxonomy" id="39947"/>
    <lineage>
        <taxon>Eukaryota</taxon>
        <taxon>Viridiplantae</taxon>
        <taxon>Streptophyta</taxon>
        <taxon>Embryophyta</taxon>
        <taxon>Tracheophyta</taxon>
        <taxon>Spermatophyta</taxon>
        <taxon>Magnoliopsida</taxon>
        <taxon>Liliopsida</taxon>
        <taxon>Poales</taxon>
        <taxon>Poaceae</taxon>
        <taxon>BOP clade</taxon>
        <taxon>Oryzoideae</taxon>
        <taxon>Oryzeae</taxon>
        <taxon>Oryzinae</taxon>
        <taxon>Oryza</taxon>
        <taxon>Oryza sativa</taxon>
    </lineage>
</organism>
<evidence type="ECO:0000313" key="2">
    <source>
        <dbReference type="EMBL" id="EEE70182.1"/>
    </source>
</evidence>
<keyword evidence="1" id="KW-1133">Transmembrane helix</keyword>
<evidence type="ECO:0000256" key="1">
    <source>
        <dbReference type="SAM" id="Phobius"/>
    </source>
</evidence>
<gene>
    <name evidence="2" type="ORF">OsJ_30260</name>
</gene>
<protein>
    <submittedName>
        <fullName evidence="2">Uncharacterized protein</fullName>
    </submittedName>
</protein>
<name>B9G4Y4_ORYSJ</name>
<dbReference type="AlphaFoldDB" id="B9G4Y4"/>